<evidence type="ECO:0000313" key="2">
    <source>
        <dbReference type="Proteomes" id="UP001408356"/>
    </source>
</evidence>
<reference evidence="1 2" key="1">
    <citation type="journal article" date="2024" name="J. Plant Pathol.">
        <title>Sequence and assembly of the genome of Seiridium unicorne, isolate CBS 538.82, causal agent of cypress canker disease.</title>
        <authorList>
            <person name="Scali E."/>
            <person name="Rocca G.D."/>
            <person name="Danti R."/>
            <person name="Garbelotto M."/>
            <person name="Barberini S."/>
            <person name="Baroncelli R."/>
            <person name="Emiliani G."/>
        </authorList>
    </citation>
    <scope>NUCLEOTIDE SEQUENCE [LARGE SCALE GENOMIC DNA]</scope>
    <source>
        <strain evidence="1 2">BM-138-508</strain>
    </source>
</reference>
<sequence>MAPSLIASILARQGSDVASQVRTQWAAPSDIMSLLLLVGADVVKGALAQQTGGSNWLPPPVVFSFGWVAYSFSGILAAVGDKTFLPSPEFPAVVMSTEWGYHRVNNSWIISRLLRDYEELWMPMEVKDRLNKILAEAGSRRRLGLCVSVFEASPDAVAGVPARDILWYSAVPWAAYGIWEEFIVTALGTVLAFFTASLPHWTHERWACKRNSRKTFVLTRGNGAQHAIVVIGAGRSLDLEDLATSSEGLPSQKITPIIYAILTVLWRKKLANTPDKYPVLAGHISCRKQETWLDAAQFEDKILGAIVRYPSKLTNEYLPDSPLRYNKTDRVEGSFADFLHDNARIKSHAASAALESLVGFKWQGSKEETVHIERICCVTGAL</sequence>
<dbReference type="EMBL" id="JARVKF010000412">
    <property type="protein sequence ID" value="KAK9415848.1"/>
    <property type="molecule type" value="Genomic_DNA"/>
</dbReference>
<keyword evidence="2" id="KW-1185">Reference proteome</keyword>
<name>A0ABR2UMI5_9PEZI</name>
<protein>
    <submittedName>
        <fullName evidence="1">Uncharacterized protein</fullName>
    </submittedName>
</protein>
<evidence type="ECO:0000313" key="1">
    <source>
        <dbReference type="EMBL" id="KAK9415848.1"/>
    </source>
</evidence>
<gene>
    <name evidence="1" type="ORF">SUNI508_10148</name>
</gene>
<organism evidence="1 2">
    <name type="scientific">Seiridium unicorne</name>
    <dbReference type="NCBI Taxonomy" id="138068"/>
    <lineage>
        <taxon>Eukaryota</taxon>
        <taxon>Fungi</taxon>
        <taxon>Dikarya</taxon>
        <taxon>Ascomycota</taxon>
        <taxon>Pezizomycotina</taxon>
        <taxon>Sordariomycetes</taxon>
        <taxon>Xylariomycetidae</taxon>
        <taxon>Amphisphaeriales</taxon>
        <taxon>Sporocadaceae</taxon>
        <taxon>Seiridium</taxon>
    </lineage>
</organism>
<accession>A0ABR2UMI5</accession>
<proteinExistence type="predicted"/>
<comment type="caution">
    <text evidence="1">The sequence shown here is derived from an EMBL/GenBank/DDBJ whole genome shotgun (WGS) entry which is preliminary data.</text>
</comment>
<dbReference type="Proteomes" id="UP001408356">
    <property type="component" value="Unassembled WGS sequence"/>
</dbReference>